<gene>
    <name evidence="2" type="ORF">E0D97_08895</name>
</gene>
<comment type="caution">
    <text evidence="2">The sequence shown here is derived from an EMBL/GenBank/DDBJ whole genome shotgun (WGS) entry which is preliminary data.</text>
</comment>
<dbReference type="OrthoDB" id="9758757at2"/>
<name>A0A4R0PAB7_9HYPH</name>
<protein>
    <submittedName>
        <fullName evidence="2">Efflux RND transporter permease subunit</fullName>
    </submittedName>
</protein>
<feature type="transmembrane region" description="Helical" evidence="1">
    <location>
        <begin position="485"/>
        <end position="509"/>
    </location>
</feature>
<dbReference type="Pfam" id="PF00873">
    <property type="entry name" value="ACR_tran"/>
    <property type="match status" value="1"/>
</dbReference>
<dbReference type="Gene3D" id="3.30.70.1430">
    <property type="entry name" value="Multidrug efflux transporter AcrB pore domain"/>
    <property type="match status" value="2"/>
</dbReference>
<feature type="transmembrane region" description="Helical" evidence="1">
    <location>
        <begin position="399"/>
        <end position="418"/>
    </location>
</feature>
<feature type="transmembrane region" description="Helical" evidence="1">
    <location>
        <begin position="12"/>
        <end position="28"/>
    </location>
</feature>
<dbReference type="SUPFAM" id="SSF82866">
    <property type="entry name" value="Multidrug efflux transporter AcrB transmembrane domain"/>
    <property type="match status" value="2"/>
</dbReference>
<reference evidence="2 3" key="1">
    <citation type="journal article" date="2015" name="Antonie Van Leeuwenhoek">
        <title>Oricola cellulosilytica gen. nov., sp. nov., a cellulose-degrading bacterium of the family Phyllobacteriaceae isolated from surface seashore water, and emended descriptions of Mesorhizobium loti and Phyllobacterium myrsinacearum.</title>
        <authorList>
            <person name="Hameed A."/>
            <person name="Shahina M."/>
            <person name="Lai W.A."/>
            <person name="Lin S.Y."/>
            <person name="Young L.S."/>
            <person name="Liu Y.C."/>
            <person name="Hsu Y.H."/>
            <person name="Young C.C."/>
        </authorList>
    </citation>
    <scope>NUCLEOTIDE SEQUENCE [LARGE SCALE GENOMIC DNA]</scope>
    <source>
        <strain evidence="2 3">KCTC 52183</strain>
    </source>
</reference>
<dbReference type="RefSeq" id="WP_131567973.1">
    <property type="nucleotide sequence ID" value="NZ_JAINFK010000002.1"/>
</dbReference>
<accession>A0A4R0PAB7</accession>
<feature type="transmembrane region" description="Helical" evidence="1">
    <location>
        <begin position="373"/>
        <end position="393"/>
    </location>
</feature>
<dbReference type="GO" id="GO:0042910">
    <property type="term" value="F:xenobiotic transmembrane transporter activity"/>
    <property type="evidence" value="ECO:0007669"/>
    <property type="project" value="TreeGrafter"/>
</dbReference>
<evidence type="ECO:0000313" key="2">
    <source>
        <dbReference type="EMBL" id="TCD14191.1"/>
    </source>
</evidence>
<feature type="transmembrane region" description="Helical" evidence="1">
    <location>
        <begin position="543"/>
        <end position="562"/>
    </location>
</feature>
<dbReference type="InterPro" id="IPR001036">
    <property type="entry name" value="Acrflvin-R"/>
</dbReference>
<dbReference type="Gene3D" id="1.20.1640.10">
    <property type="entry name" value="Multidrug efflux transporter AcrB transmembrane domain"/>
    <property type="match status" value="2"/>
</dbReference>
<feature type="transmembrane region" description="Helical" evidence="1">
    <location>
        <begin position="972"/>
        <end position="992"/>
    </location>
</feature>
<keyword evidence="1" id="KW-0812">Transmembrane</keyword>
<dbReference type="Proteomes" id="UP000291301">
    <property type="component" value="Unassembled WGS sequence"/>
</dbReference>
<dbReference type="Gene3D" id="3.30.70.1440">
    <property type="entry name" value="Multidrug efflux transporter AcrB pore domain"/>
    <property type="match status" value="1"/>
</dbReference>
<evidence type="ECO:0000256" key="1">
    <source>
        <dbReference type="SAM" id="Phobius"/>
    </source>
</evidence>
<feature type="transmembrane region" description="Helical" evidence="1">
    <location>
        <begin position="898"/>
        <end position="922"/>
    </location>
</feature>
<dbReference type="InterPro" id="IPR027463">
    <property type="entry name" value="AcrB_DN_DC_subdom"/>
</dbReference>
<dbReference type="PANTHER" id="PTHR32063:SF4">
    <property type="entry name" value="SLR6043 PROTEIN"/>
    <property type="match status" value="1"/>
</dbReference>
<feature type="transmembrane region" description="Helical" evidence="1">
    <location>
        <begin position="928"/>
        <end position="951"/>
    </location>
</feature>
<dbReference type="SUPFAM" id="SSF82714">
    <property type="entry name" value="Multidrug efflux transporter AcrB TolC docking domain, DN and DC subdomains"/>
    <property type="match status" value="2"/>
</dbReference>
<feature type="transmembrane region" description="Helical" evidence="1">
    <location>
        <begin position="454"/>
        <end position="479"/>
    </location>
</feature>
<dbReference type="PRINTS" id="PR00702">
    <property type="entry name" value="ACRIFLAVINRP"/>
</dbReference>
<evidence type="ECO:0000313" key="3">
    <source>
        <dbReference type="Proteomes" id="UP000291301"/>
    </source>
</evidence>
<sequence length="1045" mass="114376">MFRFIVGTSLKFRFILLALSILLLYAGYDRLQNMPVDVFPEFAPPIVEIQTPSLGMSPKEVEELVTVPLEDALAGLPELDAMRSKSVPQLSAIKLYFKRGTDLLWARQIVQERVDIVAPTLPTWSSPPFMLQPLSATSRVMKIGLASKEHSVIDLSMMTYWKINPRLQRVPGVAHVAIWGERLRMQQVQVDPRRLRANDVTLEEVMQATSEAVDVGLLRYSQGSVIGKGGYIDTPNQRLDIQHVLPVVSTDQLAEAVVKTDVYGNVLRLKDVAEVVEDHQPMIGDGIVNDEIGLLLIVEKFPWANTLDVTRGVEEALDALKPGLPGVEIDSEIFRPATFIEMAIDNLTKSLLVGAALVVIVLFAFLQEWRVALISIVAIPLSLVAAGLVLYFMGVTMNTMVLAGMVIALGAVVDDAIIDVENIMRRLREARAQNSSVSLGRIVLDASVEIRSSIVYATLIIALAVVPVFFLTGLSGSFFKPLALAYILSILASLVVASTVTPALCMVVLSGADRKKRNPPILTSWLQARYTSLLERILKQPRYAYGAVGALAFIGIAIYPLLGQQLLPSFKERDFLMHWVTEPGTSHQEMNRITIQSSKELRAIPGVRNFGAHIGQALLMDEVVGMHFGENWVSVDPSAPYSDTIDMIQEVVDGYPGLYRDVLTYLRERIKEVLTGASESIVVRIFGPDLNELRTQAEETLVAIEGIPGLMGAHVAHQKEIPNLEIQVDLDKAQRYGLKPGDVRRATSTLIAGIEVGDIYAKGETYDVQVWSVPAIRSDVTDIKEMMIDTPNGDFVPLSAVADVRIAPVTNVIKRELSSRYIDVEANVDDDYDLLTVANQVKEAVAQREFPLEYRAELIGEYKELNDAKTRLLASEIVALAGVLVLLQAAFNSWRLAVLAFFVLPTALVGGVLAALAAGGTISLGSLVGFITVLGISARNGILLISHYQHLQAREGMSFGRELVIRGARERLAPILMTAITTGIALLPLVVAGDIAGHEIEYPMATVILGGLIAGTLVNLFVMPSLFWRFGELRQTALSREAVPA</sequence>
<dbReference type="Gene3D" id="3.30.70.1320">
    <property type="entry name" value="Multidrug efflux transporter AcrB pore domain like"/>
    <property type="match status" value="1"/>
</dbReference>
<keyword evidence="1" id="KW-0472">Membrane</keyword>
<dbReference type="Gene3D" id="3.30.2090.10">
    <property type="entry name" value="Multidrug efflux transporter AcrB TolC docking domain, DN and DC subdomains"/>
    <property type="match status" value="2"/>
</dbReference>
<dbReference type="AlphaFoldDB" id="A0A4R0PAB7"/>
<feature type="transmembrane region" description="Helical" evidence="1">
    <location>
        <begin position="347"/>
        <end position="366"/>
    </location>
</feature>
<keyword evidence="1" id="KW-1133">Transmembrane helix</keyword>
<dbReference type="GO" id="GO:0005886">
    <property type="term" value="C:plasma membrane"/>
    <property type="evidence" value="ECO:0007669"/>
    <property type="project" value="TreeGrafter"/>
</dbReference>
<feature type="transmembrane region" description="Helical" evidence="1">
    <location>
        <begin position="872"/>
        <end position="891"/>
    </location>
</feature>
<dbReference type="SUPFAM" id="SSF82693">
    <property type="entry name" value="Multidrug efflux transporter AcrB pore domain, PN1, PN2, PC1 and PC2 subdomains"/>
    <property type="match status" value="2"/>
</dbReference>
<feature type="transmembrane region" description="Helical" evidence="1">
    <location>
        <begin position="1004"/>
        <end position="1028"/>
    </location>
</feature>
<keyword evidence="3" id="KW-1185">Reference proteome</keyword>
<organism evidence="2 3">
    <name type="scientific">Oricola cellulosilytica</name>
    <dbReference type="NCBI Taxonomy" id="1429082"/>
    <lineage>
        <taxon>Bacteria</taxon>
        <taxon>Pseudomonadati</taxon>
        <taxon>Pseudomonadota</taxon>
        <taxon>Alphaproteobacteria</taxon>
        <taxon>Hyphomicrobiales</taxon>
        <taxon>Ahrensiaceae</taxon>
        <taxon>Oricola</taxon>
    </lineage>
</organism>
<dbReference type="EMBL" id="SJST01000003">
    <property type="protein sequence ID" value="TCD14191.1"/>
    <property type="molecule type" value="Genomic_DNA"/>
</dbReference>
<dbReference type="PANTHER" id="PTHR32063">
    <property type="match status" value="1"/>
</dbReference>
<proteinExistence type="predicted"/>